<reference evidence="2" key="1">
    <citation type="submission" date="2021-01" db="EMBL/GenBank/DDBJ databases">
        <authorList>
            <person name="Corre E."/>
            <person name="Pelletier E."/>
            <person name="Niang G."/>
            <person name="Scheremetjew M."/>
            <person name="Finn R."/>
            <person name="Kale V."/>
            <person name="Holt S."/>
            <person name="Cochrane G."/>
            <person name="Meng A."/>
            <person name="Brown T."/>
            <person name="Cohen L."/>
        </authorList>
    </citation>
    <scope>NUCLEOTIDE SEQUENCE</scope>
    <source>
        <strain evidence="2">PLY429</strain>
    </source>
</reference>
<organism evidence="2">
    <name type="scientific">Tetraselmis chuii</name>
    <dbReference type="NCBI Taxonomy" id="63592"/>
    <lineage>
        <taxon>Eukaryota</taxon>
        <taxon>Viridiplantae</taxon>
        <taxon>Chlorophyta</taxon>
        <taxon>core chlorophytes</taxon>
        <taxon>Chlorodendrophyceae</taxon>
        <taxon>Chlorodendrales</taxon>
        <taxon>Chlorodendraceae</taxon>
        <taxon>Tetraselmis</taxon>
    </lineage>
</organism>
<sequence>MDGVRLAKGQSLPSLPGNFRIDDSGANSEGHCDLRNAGIAGLTLSDSGSGSDQECHDDALSAKTGDDSDIEDLLLDLPPVPKQKPTLHR</sequence>
<name>A0A7S1SYU1_9CHLO</name>
<feature type="compositionally biased region" description="Basic and acidic residues" evidence="1">
    <location>
        <begin position="53"/>
        <end position="66"/>
    </location>
</feature>
<proteinExistence type="predicted"/>
<dbReference type="AlphaFoldDB" id="A0A7S1SYU1"/>
<protein>
    <submittedName>
        <fullName evidence="2">Uncharacterized protein</fullName>
    </submittedName>
</protein>
<evidence type="ECO:0000256" key="1">
    <source>
        <dbReference type="SAM" id="MobiDB-lite"/>
    </source>
</evidence>
<feature type="region of interest" description="Disordered" evidence="1">
    <location>
        <begin position="1"/>
        <end position="28"/>
    </location>
</feature>
<feature type="region of interest" description="Disordered" evidence="1">
    <location>
        <begin position="45"/>
        <end position="89"/>
    </location>
</feature>
<evidence type="ECO:0000313" key="2">
    <source>
        <dbReference type="EMBL" id="CAD9212127.1"/>
    </source>
</evidence>
<gene>
    <name evidence="2" type="ORF">TCHU04912_LOCUS14366</name>
</gene>
<accession>A0A7S1SYU1</accession>
<dbReference type="EMBL" id="HBGG01027851">
    <property type="protein sequence ID" value="CAD9212127.1"/>
    <property type="molecule type" value="Transcribed_RNA"/>
</dbReference>